<name>A0AAV5CV02_ELECO</name>
<dbReference type="PANTHER" id="PTHR31672">
    <property type="entry name" value="BNACNNG10540D PROTEIN"/>
    <property type="match status" value="1"/>
</dbReference>
<accession>A0AAV5CV02</accession>
<proteinExistence type="predicted"/>
<gene>
    <name evidence="3" type="primary">ga19195</name>
    <name evidence="3" type="ORF">PR202_ga19195</name>
</gene>
<evidence type="ECO:0000313" key="3">
    <source>
        <dbReference type="EMBL" id="GJN01893.1"/>
    </source>
</evidence>
<evidence type="ECO:0000259" key="2">
    <source>
        <dbReference type="Pfam" id="PF08268"/>
    </source>
</evidence>
<dbReference type="InterPro" id="IPR017451">
    <property type="entry name" value="F-box-assoc_interact_dom"/>
</dbReference>
<protein>
    <recommendedName>
        <fullName evidence="2">F-box associated beta-propeller type 3 domain-containing protein</fullName>
    </recommendedName>
</protein>
<dbReference type="AlphaFoldDB" id="A0AAV5CV02"/>
<evidence type="ECO:0000256" key="1">
    <source>
        <dbReference type="SAM" id="MobiDB-lite"/>
    </source>
</evidence>
<keyword evidence="4" id="KW-1185">Reference proteome</keyword>
<feature type="region of interest" description="Disordered" evidence="1">
    <location>
        <begin position="27"/>
        <end position="59"/>
    </location>
</feature>
<sequence length="512" mass="58891">MRDVHELRRHPRDPETVNFGYVLMGKKRARDTEDQATAAPRPSAPDAKKRKSSDDAPGAGVCDDVLDNIFTRLPTGTAVASMVLSKHHHHLICSSEFRRLHFRLSQPLVNPHIAYIVISKFHGFHVAGAGHNSDAPMHTLGGIYYEMKYINTCNGILLFAREREMKPPTCILWNPALANDKKELSIPAYTRKRDDYRRLQPTCRNDAGDYSILGLGYGKRSKSYKLLISYRQMQRETLLSKPPQSTYCKELQVYTLGTDRQTPRLVKFLSQGMDLEISQESLFIDGVIYLLFYKKQILAFDIDNEKLTTIEQPGSSWYPCENRITSELMSFSGRPCLVKNYGGKRALWILTVDLQWERRCVFKVEDDLIFCPIKGVWDYNGVLFLFLYNKTGESKLILHKVTTKKMLMKNLSYDLTPKGSHYSFCWDYKPTLLSPRSIIEELNQDVNLLGTSKHIDIVKAKRPFNKLEKRKVPKAALATIRFMDYLIHIMEKLPGNMQEIKMPLLNSEELVN</sequence>
<reference evidence="3" key="2">
    <citation type="submission" date="2021-12" db="EMBL/GenBank/DDBJ databases">
        <title>Resequencing data analysis of finger millet.</title>
        <authorList>
            <person name="Hatakeyama M."/>
            <person name="Aluri S."/>
            <person name="Balachadran M.T."/>
            <person name="Sivarajan S.R."/>
            <person name="Poveda L."/>
            <person name="Shimizu-Inatsugi R."/>
            <person name="Schlapbach R."/>
            <person name="Sreeman S.M."/>
            <person name="Shimizu K.K."/>
        </authorList>
    </citation>
    <scope>NUCLEOTIDE SEQUENCE</scope>
</reference>
<dbReference type="Pfam" id="PF08268">
    <property type="entry name" value="FBA_3"/>
    <property type="match status" value="1"/>
</dbReference>
<reference evidence="3" key="1">
    <citation type="journal article" date="2018" name="DNA Res.">
        <title>Multiple hybrid de novo genome assembly of finger millet, an orphan allotetraploid crop.</title>
        <authorList>
            <person name="Hatakeyama M."/>
            <person name="Aluri S."/>
            <person name="Balachadran M.T."/>
            <person name="Sivarajan S.R."/>
            <person name="Patrignani A."/>
            <person name="Gruter S."/>
            <person name="Poveda L."/>
            <person name="Shimizu-Inatsugi R."/>
            <person name="Baeten J."/>
            <person name="Francoijs K.J."/>
            <person name="Nataraja K.N."/>
            <person name="Reddy Y.A.N."/>
            <person name="Phadnis S."/>
            <person name="Ravikumar R.L."/>
            <person name="Schlapbach R."/>
            <person name="Sreeman S.M."/>
            <person name="Shimizu K.K."/>
        </authorList>
    </citation>
    <scope>NUCLEOTIDE SEQUENCE</scope>
</reference>
<organism evidence="3 4">
    <name type="scientific">Eleusine coracana subsp. coracana</name>
    <dbReference type="NCBI Taxonomy" id="191504"/>
    <lineage>
        <taxon>Eukaryota</taxon>
        <taxon>Viridiplantae</taxon>
        <taxon>Streptophyta</taxon>
        <taxon>Embryophyta</taxon>
        <taxon>Tracheophyta</taxon>
        <taxon>Spermatophyta</taxon>
        <taxon>Magnoliopsida</taxon>
        <taxon>Liliopsida</taxon>
        <taxon>Poales</taxon>
        <taxon>Poaceae</taxon>
        <taxon>PACMAD clade</taxon>
        <taxon>Chloridoideae</taxon>
        <taxon>Cynodonteae</taxon>
        <taxon>Eleusininae</taxon>
        <taxon>Eleusine</taxon>
    </lineage>
</organism>
<dbReference type="EMBL" id="BQKI01000009">
    <property type="protein sequence ID" value="GJN01893.1"/>
    <property type="molecule type" value="Genomic_DNA"/>
</dbReference>
<dbReference type="NCBIfam" id="TIGR01640">
    <property type="entry name" value="F_box_assoc_1"/>
    <property type="match status" value="1"/>
</dbReference>
<dbReference type="InterPro" id="IPR050796">
    <property type="entry name" value="SCF_F-box_component"/>
</dbReference>
<comment type="caution">
    <text evidence="3">The sequence shown here is derived from an EMBL/GenBank/DDBJ whole genome shotgun (WGS) entry which is preliminary data.</text>
</comment>
<evidence type="ECO:0000313" key="4">
    <source>
        <dbReference type="Proteomes" id="UP001054889"/>
    </source>
</evidence>
<dbReference type="PANTHER" id="PTHR31672:SF13">
    <property type="entry name" value="F-BOX PROTEIN CPR30-LIKE"/>
    <property type="match status" value="1"/>
</dbReference>
<dbReference type="InterPro" id="IPR013187">
    <property type="entry name" value="F-box-assoc_dom_typ3"/>
</dbReference>
<dbReference type="Proteomes" id="UP001054889">
    <property type="component" value="Unassembled WGS sequence"/>
</dbReference>
<feature type="domain" description="F-box associated beta-propeller type 3" evidence="2">
    <location>
        <begin position="146"/>
        <end position="357"/>
    </location>
</feature>